<name>A0ACB8CVS7_DERSI</name>
<sequence>MEADRQDYLLRHALECGPQLSRPSPFVKRGAVVAPSFSVKFLCITTRLRCLVTNLEQVDVLLPILDVHLM</sequence>
<accession>A0ACB8CVS7</accession>
<evidence type="ECO:0000313" key="2">
    <source>
        <dbReference type="Proteomes" id="UP000821865"/>
    </source>
</evidence>
<reference evidence="1" key="1">
    <citation type="submission" date="2020-05" db="EMBL/GenBank/DDBJ databases">
        <title>Large-scale comparative analyses of tick genomes elucidate their genetic diversity and vector capacities.</title>
        <authorList>
            <person name="Jia N."/>
            <person name="Wang J."/>
            <person name="Shi W."/>
            <person name="Du L."/>
            <person name="Sun Y."/>
            <person name="Zhan W."/>
            <person name="Jiang J."/>
            <person name="Wang Q."/>
            <person name="Zhang B."/>
            <person name="Ji P."/>
            <person name="Sakyi L.B."/>
            <person name="Cui X."/>
            <person name="Yuan T."/>
            <person name="Jiang B."/>
            <person name="Yang W."/>
            <person name="Lam T.T.-Y."/>
            <person name="Chang Q."/>
            <person name="Ding S."/>
            <person name="Wang X."/>
            <person name="Zhu J."/>
            <person name="Ruan X."/>
            <person name="Zhao L."/>
            <person name="Wei J."/>
            <person name="Que T."/>
            <person name="Du C."/>
            <person name="Cheng J."/>
            <person name="Dai P."/>
            <person name="Han X."/>
            <person name="Huang E."/>
            <person name="Gao Y."/>
            <person name="Liu J."/>
            <person name="Shao H."/>
            <person name="Ye R."/>
            <person name="Li L."/>
            <person name="Wei W."/>
            <person name="Wang X."/>
            <person name="Wang C."/>
            <person name="Yang T."/>
            <person name="Huo Q."/>
            <person name="Li W."/>
            <person name="Guo W."/>
            <person name="Chen H."/>
            <person name="Zhou L."/>
            <person name="Ni X."/>
            <person name="Tian J."/>
            <person name="Zhou Y."/>
            <person name="Sheng Y."/>
            <person name="Liu T."/>
            <person name="Pan Y."/>
            <person name="Xia L."/>
            <person name="Li J."/>
            <person name="Zhao F."/>
            <person name="Cao W."/>
        </authorList>
    </citation>
    <scope>NUCLEOTIDE SEQUENCE</scope>
    <source>
        <strain evidence="1">Dsil-2018</strain>
    </source>
</reference>
<gene>
    <name evidence="1" type="ORF">HPB49_007353</name>
</gene>
<protein>
    <submittedName>
        <fullName evidence="1">Uncharacterized protein</fullName>
    </submittedName>
</protein>
<organism evidence="1 2">
    <name type="scientific">Dermacentor silvarum</name>
    <name type="common">Tick</name>
    <dbReference type="NCBI Taxonomy" id="543639"/>
    <lineage>
        <taxon>Eukaryota</taxon>
        <taxon>Metazoa</taxon>
        <taxon>Ecdysozoa</taxon>
        <taxon>Arthropoda</taxon>
        <taxon>Chelicerata</taxon>
        <taxon>Arachnida</taxon>
        <taxon>Acari</taxon>
        <taxon>Parasitiformes</taxon>
        <taxon>Ixodida</taxon>
        <taxon>Ixodoidea</taxon>
        <taxon>Ixodidae</taxon>
        <taxon>Rhipicephalinae</taxon>
        <taxon>Dermacentor</taxon>
    </lineage>
</organism>
<comment type="caution">
    <text evidence="1">The sequence shown here is derived from an EMBL/GenBank/DDBJ whole genome shotgun (WGS) entry which is preliminary data.</text>
</comment>
<proteinExistence type="predicted"/>
<keyword evidence="2" id="KW-1185">Reference proteome</keyword>
<evidence type="ECO:0000313" key="1">
    <source>
        <dbReference type="EMBL" id="KAH7953363.1"/>
    </source>
</evidence>
<dbReference type="EMBL" id="CM023473">
    <property type="protein sequence ID" value="KAH7953363.1"/>
    <property type="molecule type" value="Genomic_DNA"/>
</dbReference>
<dbReference type="Proteomes" id="UP000821865">
    <property type="component" value="Chromosome 4"/>
</dbReference>